<feature type="transmembrane region" description="Helical" evidence="6">
    <location>
        <begin position="363"/>
        <end position="384"/>
    </location>
</feature>
<dbReference type="PANTHER" id="PTHR23501">
    <property type="entry name" value="MAJOR FACILITATOR SUPERFAMILY"/>
    <property type="match status" value="1"/>
</dbReference>
<gene>
    <name evidence="8" type="ORF">EJ04DRAFT_490836</name>
</gene>
<dbReference type="Pfam" id="PF07690">
    <property type="entry name" value="MFS_1"/>
    <property type="match status" value="1"/>
</dbReference>
<feature type="transmembrane region" description="Helical" evidence="6">
    <location>
        <begin position="100"/>
        <end position="125"/>
    </location>
</feature>
<dbReference type="AlphaFoldDB" id="A0A9P4V436"/>
<evidence type="ECO:0000313" key="9">
    <source>
        <dbReference type="Proteomes" id="UP000799444"/>
    </source>
</evidence>
<proteinExistence type="predicted"/>
<dbReference type="OrthoDB" id="10021397at2759"/>
<dbReference type="PANTHER" id="PTHR23501:SF198">
    <property type="entry name" value="AZOLE RESISTANCE PROTEIN 1-RELATED"/>
    <property type="match status" value="1"/>
</dbReference>
<feature type="transmembrane region" description="Helical" evidence="6">
    <location>
        <begin position="69"/>
        <end position="88"/>
    </location>
</feature>
<evidence type="ECO:0000259" key="7">
    <source>
        <dbReference type="PROSITE" id="PS50850"/>
    </source>
</evidence>
<evidence type="ECO:0000256" key="1">
    <source>
        <dbReference type="ARBA" id="ARBA00004141"/>
    </source>
</evidence>
<dbReference type="PROSITE" id="PS50850">
    <property type="entry name" value="MFS"/>
    <property type="match status" value="1"/>
</dbReference>
<feature type="transmembrane region" description="Helical" evidence="6">
    <location>
        <begin position="222"/>
        <end position="245"/>
    </location>
</feature>
<dbReference type="InterPro" id="IPR036259">
    <property type="entry name" value="MFS_trans_sf"/>
</dbReference>
<name>A0A9P4V436_9PLEO</name>
<dbReference type="Gene3D" id="1.20.1250.20">
    <property type="entry name" value="MFS general substrate transporter like domains"/>
    <property type="match status" value="1"/>
</dbReference>
<comment type="subcellular location">
    <subcellularLocation>
        <location evidence="1">Membrane</location>
        <topology evidence="1">Multi-pass membrane protein</topology>
    </subcellularLocation>
</comment>
<evidence type="ECO:0000313" key="8">
    <source>
        <dbReference type="EMBL" id="KAF2735808.1"/>
    </source>
</evidence>
<keyword evidence="2 6" id="KW-0812">Transmembrane</keyword>
<comment type="caution">
    <text evidence="8">The sequence shown here is derived from an EMBL/GenBank/DDBJ whole genome shotgun (WGS) entry which is preliminary data.</text>
</comment>
<dbReference type="GO" id="GO:0022857">
    <property type="term" value="F:transmembrane transporter activity"/>
    <property type="evidence" value="ECO:0007669"/>
    <property type="project" value="InterPro"/>
</dbReference>
<dbReference type="CDD" id="cd17502">
    <property type="entry name" value="MFS_Azr1_MDR_like"/>
    <property type="match status" value="1"/>
</dbReference>
<feature type="transmembrane region" description="Helical" evidence="6">
    <location>
        <begin position="189"/>
        <end position="210"/>
    </location>
</feature>
<accession>A0A9P4V436</accession>
<feature type="transmembrane region" description="Helical" evidence="6">
    <location>
        <begin position="131"/>
        <end position="152"/>
    </location>
</feature>
<keyword evidence="9" id="KW-1185">Reference proteome</keyword>
<evidence type="ECO:0000256" key="5">
    <source>
        <dbReference type="SAM" id="MobiDB-lite"/>
    </source>
</evidence>
<keyword evidence="4 6" id="KW-0472">Membrane</keyword>
<evidence type="ECO:0000256" key="3">
    <source>
        <dbReference type="ARBA" id="ARBA00022989"/>
    </source>
</evidence>
<dbReference type="GO" id="GO:0005886">
    <property type="term" value="C:plasma membrane"/>
    <property type="evidence" value="ECO:0007669"/>
    <property type="project" value="TreeGrafter"/>
</dbReference>
<dbReference type="EMBL" id="ML996131">
    <property type="protein sequence ID" value="KAF2735808.1"/>
    <property type="molecule type" value="Genomic_DNA"/>
</dbReference>
<feature type="region of interest" description="Disordered" evidence="5">
    <location>
        <begin position="526"/>
        <end position="554"/>
    </location>
</feature>
<feature type="transmembrane region" description="Helical" evidence="6">
    <location>
        <begin position="498"/>
        <end position="517"/>
    </location>
</feature>
<feature type="domain" description="Major facilitator superfamily (MFS) profile" evidence="7">
    <location>
        <begin position="34"/>
        <end position="522"/>
    </location>
</feature>
<feature type="transmembrane region" description="Helical" evidence="6">
    <location>
        <begin position="31"/>
        <end position="57"/>
    </location>
</feature>
<feature type="transmembrane region" description="Helical" evidence="6">
    <location>
        <begin position="164"/>
        <end position="183"/>
    </location>
</feature>
<organism evidence="8 9">
    <name type="scientific">Polyplosphaeria fusca</name>
    <dbReference type="NCBI Taxonomy" id="682080"/>
    <lineage>
        <taxon>Eukaryota</taxon>
        <taxon>Fungi</taxon>
        <taxon>Dikarya</taxon>
        <taxon>Ascomycota</taxon>
        <taxon>Pezizomycotina</taxon>
        <taxon>Dothideomycetes</taxon>
        <taxon>Pleosporomycetidae</taxon>
        <taxon>Pleosporales</taxon>
        <taxon>Tetraplosphaeriaceae</taxon>
        <taxon>Polyplosphaeria</taxon>
    </lineage>
</organism>
<feature type="transmembrane region" description="Helical" evidence="6">
    <location>
        <begin position="337"/>
        <end position="356"/>
    </location>
</feature>
<feature type="transmembrane region" description="Helical" evidence="6">
    <location>
        <begin position="423"/>
        <end position="442"/>
    </location>
</feature>
<evidence type="ECO:0000256" key="4">
    <source>
        <dbReference type="ARBA" id="ARBA00023136"/>
    </source>
</evidence>
<dbReference type="Gene3D" id="1.20.1720.10">
    <property type="entry name" value="Multidrug resistance protein D"/>
    <property type="match status" value="1"/>
</dbReference>
<evidence type="ECO:0000256" key="6">
    <source>
        <dbReference type="SAM" id="Phobius"/>
    </source>
</evidence>
<feature type="transmembrane region" description="Helical" evidence="6">
    <location>
        <begin position="296"/>
        <end position="317"/>
    </location>
</feature>
<dbReference type="FunFam" id="1.20.1250.20:FF:000196">
    <property type="entry name" value="MFS toxin efflux pump (AflT)"/>
    <property type="match status" value="1"/>
</dbReference>
<feature type="transmembrane region" description="Helical" evidence="6">
    <location>
        <begin position="257"/>
        <end position="275"/>
    </location>
</feature>
<dbReference type="Proteomes" id="UP000799444">
    <property type="component" value="Unassembled WGS sequence"/>
</dbReference>
<dbReference type="InterPro" id="IPR020846">
    <property type="entry name" value="MFS_dom"/>
</dbReference>
<dbReference type="SUPFAM" id="SSF103473">
    <property type="entry name" value="MFS general substrate transporter"/>
    <property type="match status" value="1"/>
</dbReference>
<keyword evidence="3 6" id="KW-1133">Transmembrane helix</keyword>
<feature type="transmembrane region" description="Helical" evidence="6">
    <location>
        <begin position="390"/>
        <end position="411"/>
    </location>
</feature>
<dbReference type="InterPro" id="IPR011701">
    <property type="entry name" value="MFS"/>
</dbReference>
<protein>
    <submittedName>
        <fullName evidence="8">MFS general substrate transporter</fullName>
    </submittedName>
</protein>
<reference evidence="8" key="1">
    <citation type="journal article" date="2020" name="Stud. Mycol.">
        <title>101 Dothideomycetes genomes: a test case for predicting lifestyles and emergence of pathogens.</title>
        <authorList>
            <person name="Haridas S."/>
            <person name="Albert R."/>
            <person name="Binder M."/>
            <person name="Bloem J."/>
            <person name="Labutti K."/>
            <person name="Salamov A."/>
            <person name="Andreopoulos B."/>
            <person name="Baker S."/>
            <person name="Barry K."/>
            <person name="Bills G."/>
            <person name="Bluhm B."/>
            <person name="Cannon C."/>
            <person name="Castanera R."/>
            <person name="Culley D."/>
            <person name="Daum C."/>
            <person name="Ezra D."/>
            <person name="Gonzalez J."/>
            <person name="Henrissat B."/>
            <person name="Kuo A."/>
            <person name="Liang C."/>
            <person name="Lipzen A."/>
            <person name="Lutzoni F."/>
            <person name="Magnuson J."/>
            <person name="Mondo S."/>
            <person name="Nolan M."/>
            <person name="Ohm R."/>
            <person name="Pangilinan J."/>
            <person name="Park H.-J."/>
            <person name="Ramirez L."/>
            <person name="Alfaro M."/>
            <person name="Sun H."/>
            <person name="Tritt A."/>
            <person name="Yoshinaga Y."/>
            <person name="Zwiers L.-H."/>
            <person name="Turgeon B."/>
            <person name="Goodwin S."/>
            <person name="Spatafora J."/>
            <person name="Crous P."/>
            <person name="Grigoriev I."/>
        </authorList>
    </citation>
    <scope>NUCLEOTIDE SEQUENCE</scope>
    <source>
        <strain evidence="8">CBS 125425</strain>
    </source>
</reference>
<sequence>MSPQHHFNCPSVDAPTPSDGDDVLPTTKLQFFAILVALVFSIFTVALDGTIIVTAIPRITDDYQALSDVGWYGSAFTLPSAALVPLFGKLYALFSAKWTFLTALFVFEIGSLVSAVAPSSVVFIVGRAISGAGSAGIFNGALVTISIITPLAKRPAYQSIIGGVYAVATITAPLIGGAFTDYVSWRWCFYINLPIGAVAAAMLIVVLHLPPPPKHDKNLAQLFWSLDLLGQLLFLPSVVCLLTALQLAGTSYAWSSGRIIALMVVFGILFLAFVITELKMGDSATVPSHLATRRNVAAASLFGFFNYAQFFILIYFLPIYFQAVKGTTAKQSGIDTIPLIMANNIASLLAGFLTTLFGTYVQYFYACSVLASIGAGLITTLQVHTPSPNWIGYQVLSGFGTGLALALPQVAVQPSLSRAEIPIGISIAIFSQFFGAALFVSIGNNIVNTKLVEAVRTLRIPDFDAATIVQMGATELRMKVPSEYLGGILEAYNGALRWAFRLGLIMACLSVFAVLPLEWKNLKKVGQENGSSEEDIRREGDMDEAASGGSRREG</sequence>
<evidence type="ECO:0000256" key="2">
    <source>
        <dbReference type="ARBA" id="ARBA00022692"/>
    </source>
</evidence>
<dbReference type="FunFam" id="1.20.1720.10:FF:000012">
    <property type="entry name" value="MFS toxin efflux pump (AflT)"/>
    <property type="match status" value="1"/>
</dbReference>